<comment type="caution">
    <text evidence="1">The sequence shown here is derived from an EMBL/GenBank/DDBJ whole genome shotgun (WGS) entry which is preliminary data.</text>
</comment>
<accession>A0ABW2KLQ4</accession>
<sequence>MRRELDTLLTALWVFRDFEAITEQFGCHLVGPDREAGKPRHGRLARCRQWIEALIGM</sequence>
<evidence type="ECO:0000313" key="2">
    <source>
        <dbReference type="Proteomes" id="UP001596540"/>
    </source>
</evidence>
<organism evidence="1 2">
    <name type="scientific">Marinactinospora rubrisoli</name>
    <dbReference type="NCBI Taxonomy" id="2715399"/>
    <lineage>
        <taxon>Bacteria</taxon>
        <taxon>Bacillati</taxon>
        <taxon>Actinomycetota</taxon>
        <taxon>Actinomycetes</taxon>
        <taxon>Streptosporangiales</taxon>
        <taxon>Nocardiopsidaceae</taxon>
        <taxon>Marinactinospora</taxon>
    </lineage>
</organism>
<reference evidence="2" key="1">
    <citation type="journal article" date="2019" name="Int. J. Syst. Evol. Microbiol.">
        <title>The Global Catalogue of Microorganisms (GCM) 10K type strain sequencing project: providing services to taxonomists for standard genome sequencing and annotation.</title>
        <authorList>
            <consortium name="The Broad Institute Genomics Platform"/>
            <consortium name="The Broad Institute Genome Sequencing Center for Infectious Disease"/>
            <person name="Wu L."/>
            <person name="Ma J."/>
        </authorList>
    </citation>
    <scope>NUCLEOTIDE SEQUENCE [LARGE SCALE GENOMIC DNA]</scope>
    <source>
        <strain evidence="2">CGMCC 4.7382</strain>
    </source>
</reference>
<dbReference type="RefSeq" id="WP_379873553.1">
    <property type="nucleotide sequence ID" value="NZ_JBHTBH010000014.1"/>
</dbReference>
<gene>
    <name evidence="1" type="ORF">ACFQRF_24580</name>
</gene>
<evidence type="ECO:0008006" key="3">
    <source>
        <dbReference type="Google" id="ProtNLM"/>
    </source>
</evidence>
<name>A0ABW2KLQ4_9ACTN</name>
<protein>
    <recommendedName>
        <fullName evidence="3">Transposase</fullName>
    </recommendedName>
</protein>
<keyword evidence="2" id="KW-1185">Reference proteome</keyword>
<proteinExistence type="predicted"/>
<evidence type="ECO:0000313" key="1">
    <source>
        <dbReference type="EMBL" id="MFC7330916.1"/>
    </source>
</evidence>
<dbReference type="EMBL" id="JBHTBH010000014">
    <property type="protein sequence ID" value="MFC7330916.1"/>
    <property type="molecule type" value="Genomic_DNA"/>
</dbReference>
<dbReference type="Proteomes" id="UP001596540">
    <property type="component" value="Unassembled WGS sequence"/>
</dbReference>